<dbReference type="HOGENOM" id="CLU_031397_3_1_9"/>
<evidence type="ECO:0000256" key="5">
    <source>
        <dbReference type="ARBA" id="ARBA00022679"/>
    </source>
</evidence>
<keyword evidence="6" id="KW-0819">tRNA processing</keyword>
<evidence type="ECO:0000259" key="12">
    <source>
        <dbReference type="PROSITE" id="PS51163"/>
    </source>
</evidence>
<dbReference type="InterPro" id="IPR006070">
    <property type="entry name" value="Sua5-like_dom"/>
</dbReference>
<dbReference type="InterPro" id="IPR017945">
    <property type="entry name" value="DHBP_synth_RibB-like_a/b_dom"/>
</dbReference>
<keyword evidence="14" id="KW-1185">Reference proteome</keyword>
<evidence type="ECO:0000256" key="9">
    <source>
        <dbReference type="ARBA" id="ARBA00022840"/>
    </source>
</evidence>
<dbReference type="eggNOG" id="COG0009">
    <property type="taxonomic scope" value="Bacteria"/>
</dbReference>
<dbReference type="AlphaFoldDB" id="A8AXC9"/>
<dbReference type="GO" id="GO:0008033">
    <property type="term" value="P:tRNA processing"/>
    <property type="evidence" value="ECO:0007669"/>
    <property type="project" value="UniProtKB-KW"/>
</dbReference>
<keyword evidence="7" id="KW-0548">Nucleotidyltransferase</keyword>
<dbReference type="GO" id="GO:0006450">
    <property type="term" value="P:regulation of translational fidelity"/>
    <property type="evidence" value="ECO:0007669"/>
    <property type="project" value="TreeGrafter"/>
</dbReference>
<evidence type="ECO:0000256" key="10">
    <source>
        <dbReference type="ARBA" id="ARBA00029774"/>
    </source>
</evidence>
<dbReference type="GO" id="GO:0000049">
    <property type="term" value="F:tRNA binding"/>
    <property type="evidence" value="ECO:0007669"/>
    <property type="project" value="TreeGrafter"/>
</dbReference>
<evidence type="ECO:0000256" key="2">
    <source>
        <dbReference type="ARBA" id="ARBA00007663"/>
    </source>
</evidence>
<dbReference type="KEGG" id="sgo:SGO_1152"/>
<keyword evidence="5" id="KW-0808">Transferase</keyword>
<proteinExistence type="inferred from homology"/>
<dbReference type="EMBL" id="CP000725">
    <property type="protein sequence ID" value="ABV10043.1"/>
    <property type="molecule type" value="Genomic_DNA"/>
</dbReference>
<evidence type="ECO:0000256" key="1">
    <source>
        <dbReference type="ARBA" id="ARBA00004496"/>
    </source>
</evidence>
<dbReference type="GO" id="GO:0005737">
    <property type="term" value="C:cytoplasm"/>
    <property type="evidence" value="ECO:0007669"/>
    <property type="project" value="UniProtKB-SubCell"/>
</dbReference>
<gene>
    <name evidence="13" type="ordered locus">SGO_1152</name>
</gene>
<feature type="domain" description="YrdC-like" evidence="12">
    <location>
        <begin position="8"/>
        <end position="192"/>
    </location>
</feature>
<dbReference type="SUPFAM" id="SSF55821">
    <property type="entry name" value="YrdC/RibB"/>
    <property type="match status" value="1"/>
</dbReference>
<protein>
    <recommendedName>
        <fullName evidence="10">L-threonylcarbamoyladenylate synthase</fullName>
        <ecNumber evidence="3">2.7.7.87</ecNumber>
    </recommendedName>
    <alternativeName>
        <fullName evidence="10">L-threonylcarbamoyladenylate synthase</fullName>
    </alternativeName>
</protein>
<dbReference type="Proteomes" id="UP000001131">
    <property type="component" value="Chromosome"/>
</dbReference>
<keyword evidence="8" id="KW-0547">Nucleotide-binding</keyword>
<keyword evidence="9" id="KW-0067">ATP-binding</keyword>
<comment type="subcellular location">
    <subcellularLocation>
        <location evidence="1">Cytoplasm</location>
    </subcellularLocation>
</comment>
<evidence type="ECO:0000256" key="3">
    <source>
        <dbReference type="ARBA" id="ARBA00012584"/>
    </source>
</evidence>
<dbReference type="InterPro" id="IPR050156">
    <property type="entry name" value="TC-AMP_synthase_SUA5"/>
</dbReference>
<evidence type="ECO:0000313" key="13">
    <source>
        <dbReference type="EMBL" id="ABV10043.1"/>
    </source>
</evidence>
<evidence type="ECO:0000256" key="6">
    <source>
        <dbReference type="ARBA" id="ARBA00022694"/>
    </source>
</evidence>
<accession>A8AXC9</accession>
<dbReference type="PANTHER" id="PTHR17490">
    <property type="entry name" value="SUA5"/>
    <property type="match status" value="1"/>
</dbReference>
<comment type="similarity">
    <text evidence="2">Belongs to the SUA5 family.</text>
</comment>
<evidence type="ECO:0000256" key="7">
    <source>
        <dbReference type="ARBA" id="ARBA00022695"/>
    </source>
</evidence>
<comment type="catalytic activity">
    <reaction evidence="11">
        <text>L-threonine + hydrogencarbonate + ATP = L-threonylcarbamoyladenylate + diphosphate + H2O</text>
        <dbReference type="Rhea" id="RHEA:36407"/>
        <dbReference type="ChEBI" id="CHEBI:15377"/>
        <dbReference type="ChEBI" id="CHEBI:17544"/>
        <dbReference type="ChEBI" id="CHEBI:30616"/>
        <dbReference type="ChEBI" id="CHEBI:33019"/>
        <dbReference type="ChEBI" id="CHEBI:57926"/>
        <dbReference type="ChEBI" id="CHEBI:73682"/>
        <dbReference type="EC" id="2.7.7.87"/>
    </reaction>
</comment>
<keyword evidence="4" id="KW-0963">Cytoplasm</keyword>
<evidence type="ECO:0000256" key="4">
    <source>
        <dbReference type="ARBA" id="ARBA00022490"/>
    </source>
</evidence>
<dbReference type="Gene3D" id="3.90.870.10">
    <property type="entry name" value="DHBP synthase"/>
    <property type="match status" value="1"/>
</dbReference>
<dbReference type="PANTHER" id="PTHR17490:SF16">
    <property type="entry name" value="THREONYLCARBAMOYL-AMP SYNTHASE"/>
    <property type="match status" value="1"/>
</dbReference>
<sequence length="206" mass="22845">MAKIEWWRWTMDKIENILAAGGAVVLPTETVYGLFAQALNEEAVERVYELKRRPRDKALNLNVASLEEIYAFSKNQPTYLDQLYQAFLPGPLTIILQANDQVPTWINSGMDTVGFRIPKHPVTLDLIRKYGPLIGPSANLSGKVSGTSFQQIVMDFQEQVSGVEDDAALTGQDSTILDLSGEKAHILRQGAIAREDILAQVNGINF</sequence>
<dbReference type="Pfam" id="PF01300">
    <property type="entry name" value="Sua5_yciO_yrdC"/>
    <property type="match status" value="1"/>
</dbReference>
<dbReference type="GO" id="GO:0061710">
    <property type="term" value="F:L-threonylcarbamoyladenylate synthase"/>
    <property type="evidence" value="ECO:0007669"/>
    <property type="project" value="UniProtKB-EC"/>
</dbReference>
<dbReference type="NCBIfam" id="TIGR00057">
    <property type="entry name" value="L-threonylcarbamoyladenylate synthase"/>
    <property type="match status" value="1"/>
</dbReference>
<name>A8AXC9_STRGC</name>
<dbReference type="STRING" id="467705.SGO_1152"/>
<dbReference type="EC" id="2.7.7.87" evidence="3"/>
<reference evidence="13 14" key="1">
    <citation type="journal article" date="2007" name="J. Bacteriol.">
        <title>Genome-wide transcriptional changes in Streptococcus gordonii in response to competence signaling peptide.</title>
        <authorList>
            <person name="Vickerman M.M."/>
            <person name="Iobst S."/>
            <person name="Jesionowski A.M."/>
            <person name="Gill S.R."/>
        </authorList>
    </citation>
    <scope>NUCLEOTIDE SEQUENCE [LARGE SCALE GENOMIC DNA]</scope>
    <source>
        <strain evidence="14">Challis / ATCC 35105 / BCRC 15272 / CH1 / DL1 / V288</strain>
    </source>
</reference>
<dbReference type="PROSITE" id="PS51163">
    <property type="entry name" value="YRDC"/>
    <property type="match status" value="1"/>
</dbReference>
<organism evidence="13 14">
    <name type="scientific">Streptococcus gordonii (strain Challis / ATCC 35105 / BCRC 15272 / CH1 / DL1 / V288)</name>
    <dbReference type="NCBI Taxonomy" id="467705"/>
    <lineage>
        <taxon>Bacteria</taxon>
        <taxon>Bacillati</taxon>
        <taxon>Bacillota</taxon>
        <taxon>Bacilli</taxon>
        <taxon>Lactobacillales</taxon>
        <taxon>Streptococcaceae</taxon>
        <taxon>Streptococcus</taxon>
    </lineage>
</organism>
<evidence type="ECO:0000313" key="14">
    <source>
        <dbReference type="Proteomes" id="UP000001131"/>
    </source>
</evidence>
<dbReference type="GO" id="GO:0003725">
    <property type="term" value="F:double-stranded RNA binding"/>
    <property type="evidence" value="ECO:0007669"/>
    <property type="project" value="InterPro"/>
</dbReference>
<evidence type="ECO:0000256" key="8">
    <source>
        <dbReference type="ARBA" id="ARBA00022741"/>
    </source>
</evidence>
<evidence type="ECO:0000256" key="11">
    <source>
        <dbReference type="ARBA" id="ARBA00048366"/>
    </source>
</evidence>
<dbReference type="GO" id="GO:0005524">
    <property type="term" value="F:ATP binding"/>
    <property type="evidence" value="ECO:0007669"/>
    <property type="project" value="UniProtKB-KW"/>
</dbReference>